<evidence type="ECO:0000259" key="5">
    <source>
        <dbReference type="PROSITE" id="PS50011"/>
    </source>
</evidence>
<keyword evidence="2 3" id="KW-0067">ATP-binding</keyword>
<dbReference type="GO" id="GO:0016301">
    <property type="term" value="F:kinase activity"/>
    <property type="evidence" value="ECO:0007669"/>
    <property type="project" value="UniProtKB-KW"/>
</dbReference>
<keyword evidence="6" id="KW-0418">Kinase</keyword>
<dbReference type="Gene3D" id="1.10.510.10">
    <property type="entry name" value="Transferase(Phosphotransferase) domain 1"/>
    <property type="match status" value="1"/>
</dbReference>
<keyword evidence="7" id="KW-1185">Reference proteome</keyword>
<feature type="domain" description="Protein kinase" evidence="5">
    <location>
        <begin position="144"/>
        <end position="400"/>
    </location>
</feature>
<comment type="caution">
    <text evidence="6">The sequence shown here is derived from an EMBL/GenBank/DDBJ whole genome shotgun (WGS) entry which is preliminary data.</text>
</comment>
<reference evidence="6 7" key="1">
    <citation type="submission" date="2020-10" db="EMBL/GenBank/DDBJ databases">
        <authorList>
            <person name="Castelo-Branco R."/>
            <person name="Eusebio N."/>
            <person name="Adriana R."/>
            <person name="Vieira A."/>
            <person name="Brugerolle De Fraissinette N."/>
            <person name="Rezende De Castro R."/>
            <person name="Schneider M.P."/>
            <person name="Vasconcelos V."/>
            <person name="Leao P.N."/>
        </authorList>
    </citation>
    <scope>NUCLEOTIDE SEQUENCE [LARGE SCALE GENOMIC DNA]</scope>
    <source>
        <strain evidence="6 7">LEGE 06123</strain>
    </source>
</reference>
<dbReference type="SMART" id="SM00220">
    <property type="entry name" value="S_TKc"/>
    <property type="match status" value="1"/>
</dbReference>
<dbReference type="InterPro" id="IPR008271">
    <property type="entry name" value="Ser/Thr_kinase_AS"/>
</dbReference>
<evidence type="ECO:0000313" key="6">
    <source>
        <dbReference type="EMBL" id="MBE9192491.1"/>
    </source>
</evidence>
<gene>
    <name evidence="6" type="ORF">IQ230_19485</name>
</gene>
<organism evidence="6 7">
    <name type="scientific">Gloeocapsopsis crepidinum LEGE 06123</name>
    <dbReference type="NCBI Taxonomy" id="588587"/>
    <lineage>
        <taxon>Bacteria</taxon>
        <taxon>Bacillati</taxon>
        <taxon>Cyanobacteriota</taxon>
        <taxon>Cyanophyceae</taxon>
        <taxon>Oscillatoriophycideae</taxon>
        <taxon>Chroococcales</taxon>
        <taxon>Chroococcaceae</taxon>
        <taxon>Gloeocapsopsis</taxon>
    </lineage>
</organism>
<dbReference type="Pfam" id="PF00069">
    <property type="entry name" value="Pkinase"/>
    <property type="match status" value="1"/>
</dbReference>
<dbReference type="Proteomes" id="UP000651156">
    <property type="component" value="Unassembled WGS sequence"/>
</dbReference>
<dbReference type="SMART" id="SM00240">
    <property type="entry name" value="FHA"/>
    <property type="match status" value="1"/>
</dbReference>
<dbReference type="PROSITE" id="PS50006">
    <property type="entry name" value="FHA_DOMAIN"/>
    <property type="match status" value="1"/>
</dbReference>
<dbReference type="InterPro" id="IPR011009">
    <property type="entry name" value="Kinase-like_dom_sf"/>
</dbReference>
<accession>A0ABR9UW48</accession>
<evidence type="ECO:0000313" key="7">
    <source>
        <dbReference type="Proteomes" id="UP000651156"/>
    </source>
</evidence>
<dbReference type="Pfam" id="PF00498">
    <property type="entry name" value="FHA"/>
    <property type="match status" value="1"/>
</dbReference>
<keyword evidence="6" id="KW-0808">Transferase</keyword>
<dbReference type="CDD" id="cd14014">
    <property type="entry name" value="STKc_PknB_like"/>
    <property type="match status" value="1"/>
</dbReference>
<dbReference type="EMBL" id="JADEWN010000056">
    <property type="protein sequence ID" value="MBE9192491.1"/>
    <property type="molecule type" value="Genomic_DNA"/>
</dbReference>
<proteinExistence type="predicted"/>
<dbReference type="InterPro" id="IPR000253">
    <property type="entry name" value="FHA_dom"/>
</dbReference>
<evidence type="ECO:0000256" key="2">
    <source>
        <dbReference type="ARBA" id="ARBA00022840"/>
    </source>
</evidence>
<dbReference type="PROSITE" id="PS00107">
    <property type="entry name" value="PROTEIN_KINASE_ATP"/>
    <property type="match status" value="1"/>
</dbReference>
<dbReference type="InterPro" id="IPR000719">
    <property type="entry name" value="Prot_kinase_dom"/>
</dbReference>
<dbReference type="RefSeq" id="WP_193933918.1">
    <property type="nucleotide sequence ID" value="NZ_CAWPMZ010000092.1"/>
</dbReference>
<evidence type="ECO:0000259" key="4">
    <source>
        <dbReference type="PROSITE" id="PS50006"/>
    </source>
</evidence>
<feature type="binding site" evidence="3">
    <location>
        <position position="178"/>
    </location>
    <ligand>
        <name>ATP</name>
        <dbReference type="ChEBI" id="CHEBI:30616"/>
    </ligand>
</feature>
<evidence type="ECO:0000256" key="3">
    <source>
        <dbReference type="PROSITE-ProRule" id="PRU10141"/>
    </source>
</evidence>
<dbReference type="Gene3D" id="3.30.200.20">
    <property type="entry name" value="Phosphorylase Kinase, domain 1"/>
    <property type="match status" value="1"/>
</dbReference>
<feature type="domain" description="FHA" evidence="4">
    <location>
        <begin position="26"/>
        <end position="78"/>
    </location>
</feature>
<dbReference type="PANTHER" id="PTHR24363:SF7">
    <property type="entry name" value="SERINE_THREONINE-PROTEIN KINASE-LIKE PROTEIN E"/>
    <property type="match status" value="1"/>
</dbReference>
<dbReference type="PANTHER" id="PTHR24363">
    <property type="entry name" value="SERINE/THREONINE PROTEIN KINASE"/>
    <property type="match status" value="1"/>
</dbReference>
<dbReference type="InterPro" id="IPR008984">
    <property type="entry name" value="SMAD_FHA_dom_sf"/>
</dbReference>
<dbReference type="SUPFAM" id="SSF49879">
    <property type="entry name" value="SMAD/FHA domain"/>
    <property type="match status" value="1"/>
</dbReference>
<dbReference type="SUPFAM" id="SSF56112">
    <property type="entry name" value="Protein kinase-like (PK-like)"/>
    <property type="match status" value="1"/>
</dbReference>
<name>A0ABR9UW48_9CHRO</name>
<dbReference type="PROSITE" id="PS50011">
    <property type="entry name" value="PROTEIN_KINASE_DOM"/>
    <property type="match status" value="1"/>
</dbReference>
<dbReference type="Gene3D" id="2.60.200.20">
    <property type="match status" value="1"/>
</dbReference>
<evidence type="ECO:0000256" key="1">
    <source>
        <dbReference type="ARBA" id="ARBA00022741"/>
    </source>
</evidence>
<sequence length="400" mass="44638">MVALYLLNPQQKTPLQQWQFENQSLIRIGRSPDNDVVLSDLMVSRYHLELQRVHTGHQSVWHLTNRGTNGTFLDGTLVTQSSVADNSIIQLARGGPILRFQMNPQGNIAAIPSLRCDHSGNSANSLFCSRCGQPLTVLRQIRQYQVLRTLGQGGMGTTYLAWDATKTITEHPQLLVLKEMNADMAKIAKARELFEREARTLAALQHSGIPQYYDFFLQDGKKYLAMELIHGQDLERLVLERGPVTPAQAIAWMLQTCDVLEYIHTQDPPLIHRDIKPANLLVRRADNHIVVLDFGAVKESSTAPATRIGAEGFAAPEQERGQPLIQSDLYAVGATLIFLLTGETPFKFLKQRGRGYHFDVSSVPTIAPQLRRVIERATDPTPSDRYATAKELAAALKSAR</sequence>
<protein>
    <submittedName>
        <fullName evidence="6">Protein kinase</fullName>
    </submittedName>
</protein>
<dbReference type="InterPro" id="IPR017441">
    <property type="entry name" value="Protein_kinase_ATP_BS"/>
</dbReference>
<keyword evidence="1 3" id="KW-0547">Nucleotide-binding</keyword>
<dbReference type="PROSITE" id="PS00108">
    <property type="entry name" value="PROTEIN_KINASE_ST"/>
    <property type="match status" value="1"/>
</dbReference>